<evidence type="ECO:0000259" key="4">
    <source>
        <dbReference type="PROSITE" id="PS50995"/>
    </source>
</evidence>
<name>A0ABV6VX83_9ACTN</name>
<dbReference type="InterPro" id="IPR036388">
    <property type="entry name" value="WH-like_DNA-bd_sf"/>
</dbReference>
<evidence type="ECO:0000256" key="3">
    <source>
        <dbReference type="ARBA" id="ARBA00023163"/>
    </source>
</evidence>
<evidence type="ECO:0000256" key="2">
    <source>
        <dbReference type="ARBA" id="ARBA00023125"/>
    </source>
</evidence>
<dbReference type="PROSITE" id="PS50995">
    <property type="entry name" value="HTH_MARR_2"/>
    <property type="match status" value="1"/>
</dbReference>
<dbReference type="Pfam" id="PF01047">
    <property type="entry name" value="MarR"/>
    <property type="match status" value="1"/>
</dbReference>
<keyword evidence="3" id="KW-0804">Transcription</keyword>
<keyword evidence="2" id="KW-0238">DNA-binding</keyword>
<keyword evidence="1" id="KW-0805">Transcription regulation</keyword>
<dbReference type="Proteomes" id="UP001592531">
    <property type="component" value="Unassembled WGS sequence"/>
</dbReference>
<evidence type="ECO:0000313" key="5">
    <source>
        <dbReference type="EMBL" id="MFC1418374.1"/>
    </source>
</evidence>
<accession>A0ABV6VX83</accession>
<sequence>MADQTGGAAASTAERRWAGPRVAWNGGSGAGVASVADALTELLRTVRRSKARLLAAAGDNIDSATQVLLRTAAAEGPMRASALAVGVQSDLSTVSRQVAALVTRGLLERRADPVDGRASLLVVTEAGRAVIAEHEHARAAFFEQVLSDWTPEELRQFAHQLERFTAAFDLTHTQWMTDAARHPARTDEPEEGSTA</sequence>
<gene>
    <name evidence="5" type="ORF">ACEZDE_17255</name>
</gene>
<protein>
    <submittedName>
        <fullName evidence="5">MarR family winged helix-turn-helix transcriptional regulator</fullName>
    </submittedName>
</protein>
<evidence type="ECO:0000313" key="6">
    <source>
        <dbReference type="Proteomes" id="UP001592531"/>
    </source>
</evidence>
<proteinExistence type="predicted"/>
<reference evidence="5 6" key="1">
    <citation type="submission" date="2024-09" db="EMBL/GenBank/DDBJ databases">
        <authorList>
            <person name="Lee S.D."/>
        </authorList>
    </citation>
    <scope>NUCLEOTIDE SEQUENCE [LARGE SCALE GENOMIC DNA]</scope>
    <source>
        <strain evidence="5 6">N8-3</strain>
    </source>
</reference>
<dbReference type="PANTHER" id="PTHR33164:SF57">
    <property type="entry name" value="MARR-FAMILY TRANSCRIPTIONAL REGULATOR"/>
    <property type="match status" value="1"/>
</dbReference>
<dbReference type="InterPro" id="IPR039422">
    <property type="entry name" value="MarR/SlyA-like"/>
</dbReference>
<dbReference type="InterPro" id="IPR036390">
    <property type="entry name" value="WH_DNA-bd_sf"/>
</dbReference>
<dbReference type="PANTHER" id="PTHR33164">
    <property type="entry name" value="TRANSCRIPTIONAL REGULATOR, MARR FAMILY"/>
    <property type="match status" value="1"/>
</dbReference>
<dbReference type="PROSITE" id="PS01117">
    <property type="entry name" value="HTH_MARR_1"/>
    <property type="match status" value="1"/>
</dbReference>
<dbReference type="RefSeq" id="WP_380537171.1">
    <property type="nucleotide sequence ID" value="NZ_JBHFAB010000012.1"/>
</dbReference>
<dbReference type="SUPFAM" id="SSF46785">
    <property type="entry name" value="Winged helix' DNA-binding domain"/>
    <property type="match status" value="1"/>
</dbReference>
<evidence type="ECO:0000256" key="1">
    <source>
        <dbReference type="ARBA" id="ARBA00023015"/>
    </source>
</evidence>
<comment type="caution">
    <text evidence="5">The sequence shown here is derived from an EMBL/GenBank/DDBJ whole genome shotgun (WGS) entry which is preliminary data.</text>
</comment>
<dbReference type="EMBL" id="JBHFAB010000012">
    <property type="protein sequence ID" value="MFC1418374.1"/>
    <property type="molecule type" value="Genomic_DNA"/>
</dbReference>
<dbReference type="Gene3D" id="1.10.10.10">
    <property type="entry name" value="Winged helix-like DNA-binding domain superfamily/Winged helix DNA-binding domain"/>
    <property type="match status" value="1"/>
</dbReference>
<dbReference type="InterPro" id="IPR000835">
    <property type="entry name" value="HTH_MarR-typ"/>
</dbReference>
<feature type="domain" description="HTH marR-type" evidence="4">
    <location>
        <begin position="36"/>
        <end position="166"/>
    </location>
</feature>
<organism evidence="5 6">
    <name type="scientific">Streptacidiphilus cavernicola</name>
    <dbReference type="NCBI Taxonomy" id="3342716"/>
    <lineage>
        <taxon>Bacteria</taxon>
        <taxon>Bacillati</taxon>
        <taxon>Actinomycetota</taxon>
        <taxon>Actinomycetes</taxon>
        <taxon>Kitasatosporales</taxon>
        <taxon>Streptomycetaceae</taxon>
        <taxon>Streptacidiphilus</taxon>
    </lineage>
</organism>
<dbReference type="InterPro" id="IPR023187">
    <property type="entry name" value="Tscrpt_reg_MarR-type_CS"/>
</dbReference>
<keyword evidence="6" id="KW-1185">Reference proteome</keyword>
<dbReference type="SMART" id="SM00347">
    <property type="entry name" value="HTH_MARR"/>
    <property type="match status" value="1"/>
</dbReference>